<reference evidence="3 4" key="1">
    <citation type="submission" date="2023-04" db="EMBL/GenBank/DDBJ databases">
        <title>Genome of Basidiobolus ranarum AG-B5.</title>
        <authorList>
            <person name="Stajich J.E."/>
            <person name="Carter-House D."/>
            <person name="Gryganskyi A."/>
        </authorList>
    </citation>
    <scope>NUCLEOTIDE SEQUENCE [LARGE SCALE GENOMIC DNA]</scope>
    <source>
        <strain evidence="3 4">AG-B5</strain>
    </source>
</reference>
<comment type="caution">
    <text evidence="3">The sequence shown here is derived from an EMBL/GenBank/DDBJ whole genome shotgun (WGS) entry which is preliminary data.</text>
</comment>
<keyword evidence="4" id="KW-1185">Reference proteome</keyword>
<keyword evidence="2" id="KW-1133">Transmembrane helix</keyword>
<dbReference type="EMBL" id="JASJQH010006954">
    <property type="protein sequence ID" value="KAK9722273.1"/>
    <property type="molecule type" value="Genomic_DNA"/>
</dbReference>
<sequence>MQHQDKTLPVPSLISVEKPMGAGNFISITNGIETASSPLDYQKILANKEMIQDTLVGSLIGVSATLVIAVGVLIYLIIWIHKRKQSHSKQRYENGTRFSYDISPSNRDSVIPDDFLPGQMNTLASPTTELPQPLPPSQNKEKTVRTSSLMYKNPYHLQRLGDQIPTTEPIATPRTFTRTTSWIMSRLSATNISHVVAAPRRPRPEPIDTQTYTHSENNITTPITMYHSPLPPWTKPRPNSILITHVIDEVQAANTGK</sequence>
<accession>A0ABR2W849</accession>
<evidence type="ECO:0000313" key="4">
    <source>
        <dbReference type="Proteomes" id="UP001479436"/>
    </source>
</evidence>
<organism evidence="3 4">
    <name type="scientific">Basidiobolus ranarum</name>
    <dbReference type="NCBI Taxonomy" id="34480"/>
    <lineage>
        <taxon>Eukaryota</taxon>
        <taxon>Fungi</taxon>
        <taxon>Fungi incertae sedis</taxon>
        <taxon>Zoopagomycota</taxon>
        <taxon>Entomophthoromycotina</taxon>
        <taxon>Basidiobolomycetes</taxon>
        <taxon>Basidiobolales</taxon>
        <taxon>Basidiobolaceae</taxon>
        <taxon>Basidiobolus</taxon>
    </lineage>
</organism>
<keyword evidence="2" id="KW-0812">Transmembrane</keyword>
<name>A0ABR2W849_9FUNG</name>
<evidence type="ECO:0000256" key="1">
    <source>
        <dbReference type="SAM" id="MobiDB-lite"/>
    </source>
</evidence>
<feature type="region of interest" description="Disordered" evidence="1">
    <location>
        <begin position="123"/>
        <end position="145"/>
    </location>
</feature>
<feature type="transmembrane region" description="Helical" evidence="2">
    <location>
        <begin position="55"/>
        <end position="80"/>
    </location>
</feature>
<protein>
    <submittedName>
        <fullName evidence="3">Uncharacterized protein</fullName>
    </submittedName>
</protein>
<dbReference type="Proteomes" id="UP001479436">
    <property type="component" value="Unassembled WGS sequence"/>
</dbReference>
<keyword evidence="2" id="KW-0472">Membrane</keyword>
<gene>
    <name evidence="3" type="ORF">K7432_002809</name>
</gene>
<proteinExistence type="predicted"/>
<evidence type="ECO:0000256" key="2">
    <source>
        <dbReference type="SAM" id="Phobius"/>
    </source>
</evidence>
<evidence type="ECO:0000313" key="3">
    <source>
        <dbReference type="EMBL" id="KAK9722273.1"/>
    </source>
</evidence>